<keyword evidence="3 8" id="KW-0328">Glycosyltransferase</keyword>
<evidence type="ECO:0000313" key="11">
    <source>
        <dbReference type="Proteomes" id="UP001054857"/>
    </source>
</evidence>
<dbReference type="PANTHER" id="PTHR21461">
    <property type="entry name" value="GLYCOSYLTRANSFERASE FAMILY 92 PROTEIN"/>
    <property type="match status" value="1"/>
</dbReference>
<protein>
    <recommendedName>
        <fullName evidence="8">Glycosyltransferase family 92 protein</fullName>
        <ecNumber evidence="8">2.4.1.-</ecNumber>
    </recommendedName>
</protein>
<keyword evidence="4 8" id="KW-0808">Transferase</keyword>
<evidence type="ECO:0000256" key="3">
    <source>
        <dbReference type="ARBA" id="ARBA00022676"/>
    </source>
</evidence>
<dbReference type="PANTHER" id="PTHR21461:SF69">
    <property type="entry name" value="GLYCOSYLTRANSFERASE FAMILY 92 PROTEIN"/>
    <property type="match status" value="1"/>
</dbReference>
<evidence type="ECO:0000256" key="8">
    <source>
        <dbReference type="RuleBase" id="RU366017"/>
    </source>
</evidence>
<dbReference type="Pfam" id="PF01697">
    <property type="entry name" value="Glyco_transf_92"/>
    <property type="match status" value="1"/>
</dbReference>
<feature type="chain" id="PRO_5042067665" description="Glycosyltransferase family 92 protein" evidence="9">
    <location>
        <begin position="27"/>
        <end position="365"/>
    </location>
</feature>
<evidence type="ECO:0000256" key="5">
    <source>
        <dbReference type="ARBA" id="ARBA00022692"/>
    </source>
</evidence>
<evidence type="ECO:0000256" key="1">
    <source>
        <dbReference type="ARBA" id="ARBA00004167"/>
    </source>
</evidence>
<sequence>MGLLANCRRSLLLSIVALLWIDSSSSESTQFTLSRAEKPVHAYIAVCVLAKNEHLYIREFIRYHHWIGIDKFYIWDNQSRPPLADVLQDHVASSLVELVYFSDSWRADAALFPSMYNTSTRTFMSPQAWAYDNCFRMFGHRHTFLALLDPDEFLVLKQPSPPQQQPAAAAALAAAAPHLPTFLAQYEPYGGLVVHWQLVGPSGHVRRPNGSTMESYTQCVPRASLQRWTLFRAIPLGFLKSITATRCYQQGCNPHLCDLKPGCKYVNEAFLEPSAPVVRALQWDRIAVFHYATRSAEDYKAKMVRGSGHSQFLEANRALKRTHRGWRYFNLVNDTATDTCLEGKQAWERCCAGKRDVMEDAAGKV</sequence>
<evidence type="ECO:0000256" key="9">
    <source>
        <dbReference type="SAM" id="SignalP"/>
    </source>
</evidence>
<dbReference type="GO" id="GO:0005737">
    <property type="term" value="C:cytoplasm"/>
    <property type="evidence" value="ECO:0007669"/>
    <property type="project" value="TreeGrafter"/>
</dbReference>
<organism evidence="10 11">
    <name type="scientific">Astrephomene gubernaculifera</name>
    <dbReference type="NCBI Taxonomy" id="47775"/>
    <lineage>
        <taxon>Eukaryota</taxon>
        <taxon>Viridiplantae</taxon>
        <taxon>Chlorophyta</taxon>
        <taxon>core chlorophytes</taxon>
        <taxon>Chlorophyceae</taxon>
        <taxon>CS clade</taxon>
        <taxon>Chlamydomonadales</taxon>
        <taxon>Astrephomenaceae</taxon>
        <taxon>Astrephomene</taxon>
    </lineage>
</organism>
<dbReference type="Proteomes" id="UP001054857">
    <property type="component" value="Unassembled WGS sequence"/>
</dbReference>
<keyword evidence="11" id="KW-1185">Reference proteome</keyword>
<keyword evidence="7" id="KW-0472">Membrane</keyword>
<keyword evidence="9" id="KW-0732">Signal</keyword>
<evidence type="ECO:0000313" key="10">
    <source>
        <dbReference type="EMBL" id="GFR52752.1"/>
    </source>
</evidence>
<dbReference type="GO" id="GO:0016757">
    <property type="term" value="F:glycosyltransferase activity"/>
    <property type="evidence" value="ECO:0007669"/>
    <property type="project" value="UniProtKB-UniRule"/>
</dbReference>
<dbReference type="InterPro" id="IPR008166">
    <property type="entry name" value="Glyco_transf_92"/>
</dbReference>
<dbReference type="GO" id="GO:0016020">
    <property type="term" value="C:membrane"/>
    <property type="evidence" value="ECO:0007669"/>
    <property type="project" value="UniProtKB-SubCell"/>
</dbReference>
<dbReference type="AlphaFoldDB" id="A0AAD3E4Y2"/>
<evidence type="ECO:0000256" key="7">
    <source>
        <dbReference type="ARBA" id="ARBA00023136"/>
    </source>
</evidence>
<keyword evidence="5" id="KW-0812">Transmembrane</keyword>
<comment type="similarity">
    <text evidence="2 8">Belongs to the glycosyltransferase 92 family.</text>
</comment>
<comment type="subcellular location">
    <subcellularLocation>
        <location evidence="1">Membrane</location>
        <topology evidence="1">Single-pass membrane protein</topology>
    </subcellularLocation>
</comment>
<evidence type="ECO:0000256" key="2">
    <source>
        <dbReference type="ARBA" id="ARBA00007647"/>
    </source>
</evidence>
<dbReference type="EC" id="2.4.1.-" evidence="8"/>
<evidence type="ECO:0000256" key="4">
    <source>
        <dbReference type="ARBA" id="ARBA00022679"/>
    </source>
</evidence>
<accession>A0AAD3E4Y2</accession>
<comment type="caution">
    <text evidence="10">The sequence shown here is derived from an EMBL/GenBank/DDBJ whole genome shotgun (WGS) entry which is preliminary data.</text>
</comment>
<dbReference type="EMBL" id="BMAR01000070">
    <property type="protein sequence ID" value="GFR52752.1"/>
    <property type="molecule type" value="Genomic_DNA"/>
</dbReference>
<feature type="signal peptide" evidence="9">
    <location>
        <begin position="1"/>
        <end position="26"/>
    </location>
</feature>
<keyword evidence="6" id="KW-1133">Transmembrane helix</keyword>
<gene>
    <name evidence="10" type="ORF">Agub_g15359</name>
</gene>
<evidence type="ECO:0000256" key="6">
    <source>
        <dbReference type="ARBA" id="ARBA00022989"/>
    </source>
</evidence>
<proteinExistence type="inferred from homology"/>
<name>A0AAD3E4Y2_9CHLO</name>
<reference evidence="10 11" key="1">
    <citation type="journal article" date="2021" name="Sci. Rep.">
        <title>Genome sequencing of the multicellular alga Astrephomene provides insights into convergent evolution of germ-soma differentiation.</title>
        <authorList>
            <person name="Yamashita S."/>
            <person name="Yamamoto K."/>
            <person name="Matsuzaki R."/>
            <person name="Suzuki S."/>
            <person name="Yamaguchi H."/>
            <person name="Hirooka S."/>
            <person name="Minakuchi Y."/>
            <person name="Miyagishima S."/>
            <person name="Kawachi M."/>
            <person name="Toyoda A."/>
            <person name="Nozaki H."/>
        </authorList>
    </citation>
    <scope>NUCLEOTIDE SEQUENCE [LARGE SCALE GENOMIC DNA]</scope>
    <source>
        <strain evidence="10 11">NIES-4017</strain>
    </source>
</reference>